<gene>
    <name evidence="2" type="ORF">FSB_LOCUS50894</name>
</gene>
<organism evidence="2">
    <name type="scientific">Fagus sylvatica</name>
    <name type="common">Beechnut</name>
    <dbReference type="NCBI Taxonomy" id="28930"/>
    <lineage>
        <taxon>Eukaryota</taxon>
        <taxon>Viridiplantae</taxon>
        <taxon>Streptophyta</taxon>
        <taxon>Embryophyta</taxon>
        <taxon>Tracheophyta</taxon>
        <taxon>Spermatophyta</taxon>
        <taxon>Magnoliopsida</taxon>
        <taxon>eudicotyledons</taxon>
        <taxon>Gunneridae</taxon>
        <taxon>Pentapetalae</taxon>
        <taxon>rosids</taxon>
        <taxon>fabids</taxon>
        <taxon>Fagales</taxon>
        <taxon>Fagaceae</taxon>
        <taxon>Fagus</taxon>
    </lineage>
</organism>
<dbReference type="Pfam" id="PF07939">
    <property type="entry name" value="DUF1685"/>
    <property type="match status" value="1"/>
</dbReference>
<dbReference type="PANTHER" id="PTHR31865:SF22">
    <property type="entry name" value="DUF1685 FAMILY PROTEIN"/>
    <property type="match status" value="1"/>
</dbReference>
<dbReference type="PANTHER" id="PTHR31865">
    <property type="entry name" value="OSJNBA0071G03.3 PROTEIN"/>
    <property type="match status" value="1"/>
</dbReference>
<evidence type="ECO:0000313" key="2">
    <source>
        <dbReference type="EMBL" id="SPD23012.1"/>
    </source>
</evidence>
<accession>A0A2N9IE18</accession>
<proteinExistence type="predicted"/>
<dbReference type="AlphaFoldDB" id="A0A2N9IE18"/>
<reference evidence="2" key="1">
    <citation type="submission" date="2018-02" db="EMBL/GenBank/DDBJ databases">
        <authorList>
            <person name="Cohen D.B."/>
            <person name="Kent A.D."/>
        </authorList>
    </citation>
    <scope>NUCLEOTIDE SEQUENCE</scope>
</reference>
<protein>
    <submittedName>
        <fullName evidence="2">Uncharacterized protein</fullName>
    </submittedName>
</protein>
<evidence type="ECO:0000256" key="1">
    <source>
        <dbReference type="SAM" id="MobiDB-lite"/>
    </source>
</evidence>
<feature type="region of interest" description="Disordered" evidence="1">
    <location>
        <begin position="29"/>
        <end position="49"/>
    </location>
</feature>
<dbReference type="InterPro" id="IPR012881">
    <property type="entry name" value="DUF1685"/>
</dbReference>
<sequence length="178" mass="19819">MSKPHGPPRPLYKQLSWSPDMLRDEAWQRRKGNYKSEPNRLRRNKSVSDDDLEELKACIELGFGFDSQNTDSKLSDTIPALEFYNTVNKQYSNSLSRSSSSSSLMASDGEIESSKTIIDQGSCDKVAKSLAIYAKETSEPSIWLEEGDDAELVKTRLKQWAQVVACAVRQSTSTSSGA</sequence>
<dbReference type="EMBL" id="OIVN01005556">
    <property type="protein sequence ID" value="SPD23012.1"/>
    <property type="molecule type" value="Genomic_DNA"/>
</dbReference>
<name>A0A2N9IE18_FAGSY</name>